<dbReference type="EMBL" id="CP000812">
    <property type="protein sequence ID" value="ABV33181.1"/>
    <property type="molecule type" value="Genomic_DNA"/>
</dbReference>
<reference evidence="1 2" key="2">
    <citation type="journal article" date="2009" name="Proc. Natl. Acad. Sci. U.S.A.">
        <title>On the chimeric nature, thermophilic origin, and phylogenetic placement of the Thermotogales.</title>
        <authorList>
            <person name="Zhaxybayeva O."/>
            <person name="Swithers K.S."/>
            <person name="Lapierre P."/>
            <person name="Fournier G.P."/>
            <person name="Bickhart D.M."/>
            <person name="DeBoy R.T."/>
            <person name="Nelson K.E."/>
            <person name="Nesbo C.L."/>
            <person name="Doolittle W.F."/>
            <person name="Gogarten J.P."/>
            <person name="Noll K.M."/>
        </authorList>
    </citation>
    <scope>NUCLEOTIDE SEQUENCE [LARGE SCALE GENOMIC DNA]</scope>
    <source>
        <strain evidence="2">ATCC BAA-301 / DSM 14385 / NBRC 107922 / TMO</strain>
    </source>
</reference>
<dbReference type="OrthoDB" id="46098at2"/>
<dbReference type="STRING" id="416591.Tlet_0615"/>
<dbReference type="RefSeq" id="WP_012002662.1">
    <property type="nucleotide sequence ID" value="NC_009828.1"/>
</dbReference>
<protein>
    <submittedName>
        <fullName evidence="1">Uncharacterized protein</fullName>
    </submittedName>
</protein>
<keyword evidence="2" id="KW-1185">Reference proteome</keyword>
<evidence type="ECO:0000313" key="2">
    <source>
        <dbReference type="Proteomes" id="UP000002016"/>
    </source>
</evidence>
<organism evidence="1 2">
    <name type="scientific">Pseudothermotoga lettingae (strain ATCC BAA-301 / DSM 14385 / NBRC 107922 / TMO)</name>
    <name type="common">Thermotoga lettingae</name>
    <dbReference type="NCBI Taxonomy" id="416591"/>
    <lineage>
        <taxon>Bacteria</taxon>
        <taxon>Thermotogati</taxon>
        <taxon>Thermotogota</taxon>
        <taxon>Thermotogae</taxon>
        <taxon>Thermotogales</taxon>
        <taxon>Thermotogaceae</taxon>
        <taxon>Pseudothermotoga</taxon>
    </lineage>
</organism>
<accession>A8F4U7</accession>
<dbReference type="HOGENOM" id="CLU_129785_0_0_0"/>
<dbReference type="AlphaFoldDB" id="A8F4U7"/>
<evidence type="ECO:0000313" key="1">
    <source>
        <dbReference type="EMBL" id="ABV33181.1"/>
    </source>
</evidence>
<gene>
    <name evidence="1" type="ordered locus">Tlet_0615</name>
</gene>
<dbReference type="Proteomes" id="UP000002016">
    <property type="component" value="Chromosome"/>
</dbReference>
<proteinExistence type="predicted"/>
<dbReference type="KEGG" id="tle:Tlet_0615"/>
<name>A8F4U7_PSELT</name>
<sequence>MIGYLSVKKIDEKHVGGLLVVDESGIPHEFKYTDPIIPNQLQKILYGKSLETYLHVEIISKSLLKKIENKPDIIFTDNPVLIESGENVFFTSSFIPSADETESSPEECVIPYGSSAIRFVSKQQISQEKEEKLKQILDQVDVLEPFQRLEKALEYVCRSSSS</sequence>
<dbReference type="eggNOG" id="ENOG5032VSC">
    <property type="taxonomic scope" value="Bacteria"/>
</dbReference>
<reference evidence="1 2" key="1">
    <citation type="submission" date="2007-08" db="EMBL/GenBank/DDBJ databases">
        <title>Complete sequence of Thermotoga lettingae TMO.</title>
        <authorList>
            <consortium name="US DOE Joint Genome Institute"/>
            <person name="Copeland A."/>
            <person name="Lucas S."/>
            <person name="Lapidus A."/>
            <person name="Barry K."/>
            <person name="Glavina del Rio T."/>
            <person name="Dalin E."/>
            <person name="Tice H."/>
            <person name="Pitluck S."/>
            <person name="Foster B."/>
            <person name="Bruce D."/>
            <person name="Schmutz J."/>
            <person name="Larimer F."/>
            <person name="Land M."/>
            <person name="Hauser L."/>
            <person name="Kyrpides N."/>
            <person name="Mikhailova N."/>
            <person name="Nelson K."/>
            <person name="Gogarten J.P."/>
            <person name="Noll K."/>
            <person name="Richardson P."/>
        </authorList>
    </citation>
    <scope>NUCLEOTIDE SEQUENCE [LARGE SCALE GENOMIC DNA]</scope>
    <source>
        <strain evidence="2">ATCC BAA-301 / DSM 14385 / NBRC 107922 / TMO</strain>
    </source>
</reference>